<protein>
    <submittedName>
        <fullName evidence="4">Serendipity locus protein H-1</fullName>
    </submittedName>
</protein>
<dbReference type="PANTHER" id="PTHR21385:SF0">
    <property type="entry name" value="RE51073P"/>
    <property type="match status" value="1"/>
</dbReference>
<dbReference type="PANTHER" id="PTHR21385">
    <property type="entry name" value="ZINC FINGER PROTEIN-RELATED"/>
    <property type="match status" value="1"/>
</dbReference>
<dbReference type="PROSITE" id="PS00028">
    <property type="entry name" value="ZINC_FINGER_C2H2_1"/>
    <property type="match status" value="1"/>
</dbReference>
<sequence length="130" mass="14953">MAGAGRLCSVQSFCTVILLELGLMLGFWVGDYLPRYLNRPPDICDVTNSSIVRKLIQKNWTPILKKHGVSLPVECPFNIARDLHGIRESVKRTRSSHWQCLKCGKKFYLERHLDLHIERRHSELINNASP</sequence>
<gene>
    <name evidence="4" type="ORF">Fcan01_12803</name>
</gene>
<keyword evidence="1" id="KW-0862">Zinc</keyword>
<comment type="caution">
    <text evidence="4">The sequence shown here is derived from an EMBL/GenBank/DDBJ whole genome shotgun (WGS) entry which is preliminary data.</text>
</comment>
<dbReference type="PROSITE" id="PS50157">
    <property type="entry name" value="ZINC_FINGER_C2H2_2"/>
    <property type="match status" value="1"/>
</dbReference>
<keyword evidence="5" id="KW-1185">Reference proteome</keyword>
<evidence type="ECO:0000313" key="5">
    <source>
        <dbReference type="Proteomes" id="UP000198287"/>
    </source>
</evidence>
<keyword evidence="1" id="KW-0863">Zinc-finger</keyword>
<proteinExistence type="predicted"/>
<dbReference type="Proteomes" id="UP000198287">
    <property type="component" value="Unassembled WGS sequence"/>
</dbReference>
<keyword evidence="2" id="KW-0472">Membrane</keyword>
<feature type="domain" description="C2H2-type" evidence="3">
    <location>
        <begin position="98"/>
        <end position="122"/>
    </location>
</feature>
<dbReference type="AlphaFoldDB" id="A0A226E4R5"/>
<keyword evidence="2" id="KW-1133">Transmembrane helix</keyword>
<dbReference type="OrthoDB" id="4507at2759"/>
<reference evidence="4 5" key="1">
    <citation type="submission" date="2015-12" db="EMBL/GenBank/DDBJ databases">
        <title>The genome of Folsomia candida.</title>
        <authorList>
            <person name="Faddeeva A."/>
            <person name="Derks M.F."/>
            <person name="Anvar Y."/>
            <person name="Smit S."/>
            <person name="Van Straalen N."/>
            <person name="Roelofs D."/>
        </authorList>
    </citation>
    <scope>NUCLEOTIDE SEQUENCE [LARGE SCALE GENOMIC DNA]</scope>
    <source>
        <strain evidence="4 5">VU population</strain>
        <tissue evidence="4">Whole body</tissue>
    </source>
</reference>
<dbReference type="Gene3D" id="3.30.160.60">
    <property type="entry name" value="Classic Zinc Finger"/>
    <property type="match status" value="1"/>
</dbReference>
<evidence type="ECO:0000256" key="1">
    <source>
        <dbReference type="PROSITE-ProRule" id="PRU00042"/>
    </source>
</evidence>
<dbReference type="InterPro" id="IPR013087">
    <property type="entry name" value="Znf_C2H2_type"/>
</dbReference>
<name>A0A226E4R5_FOLCA</name>
<keyword evidence="1" id="KW-0479">Metal-binding</keyword>
<dbReference type="GO" id="GO:0008270">
    <property type="term" value="F:zinc ion binding"/>
    <property type="evidence" value="ECO:0007669"/>
    <property type="project" value="UniProtKB-KW"/>
</dbReference>
<dbReference type="EMBL" id="LNIX01000006">
    <property type="protein sequence ID" value="OXA52732.1"/>
    <property type="molecule type" value="Genomic_DNA"/>
</dbReference>
<evidence type="ECO:0000259" key="3">
    <source>
        <dbReference type="PROSITE" id="PS50157"/>
    </source>
</evidence>
<feature type="transmembrane region" description="Helical" evidence="2">
    <location>
        <begin position="12"/>
        <end position="30"/>
    </location>
</feature>
<evidence type="ECO:0000313" key="4">
    <source>
        <dbReference type="EMBL" id="OXA52732.1"/>
    </source>
</evidence>
<evidence type="ECO:0000256" key="2">
    <source>
        <dbReference type="SAM" id="Phobius"/>
    </source>
</evidence>
<accession>A0A226E4R5</accession>
<keyword evidence="2" id="KW-0812">Transmembrane</keyword>
<organism evidence="4 5">
    <name type="scientific">Folsomia candida</name>
    <name type="common">Springtail</name>
    <dbReference type="NCBI Taxonomy" id="158441"/>
    <lineage>
        <taxon>Eukaryota</taxon>
        <taxon>Metazoa</taxon>
        <taxon>Ecdysozoa</taxon>
        <taxon>Arthropoda</taxon>
        <taxon>Hexapoda</taxon>
        <taxon>Collembola</taxon>
        <taxon>Entomobryomorpha</taxon>
        <taxon>Isotomoidea</taxon>
        <taxon>Isotomidae</taxon>
        <taxon>Proisotominae</taxon>
        <taxon>Folsomia</taxon>
    </lineage>
</organism>